<dbReference type="Gene3D" id="2.60.120.330">
    <property type="entry name" value="B-lactam Antibiotic, Isopenicillin N Synthase, Chain"/>
    <property type="match status" value="1"/>
</dbReference>
<dbReference type="Proteomes" id="UP001314170">
    <property type="component" value="Unassembled WGS sequence"/>
</dbReference>
<keyword evidence="5" id="KW-0560">Oxidoreductase</keyword>
<dbReference type="AlphaFoldDB" id="A0AAV1RW81"/>
<accession>A0AAV1RW81</accession>
<dbReference type="InterPro" id="IPR026992">
    <property type="entry name" value="DIOX_N"/>
</dbReference>
<dbReference type="Pfam" id="PF03171">
    <property type="entry name" value="2OG-FeII_Oxy"/>
    <property type="match status" value="1"/>
</dbReference>
<organism evidence="7 8">
    <name type="scientific">Dovyalis caffra</name>
    <dbReference type="NCBI Taxonomy" id="77055"/>
    <lineage>
        <taxon>Eukaryota</taxon>
        <taxon>Viridiplantae</taxon>
        <taxon>Streptophyta</taxon>
        <taxon>Embryophyta</taxon>
        <taxon>Tracheophyta</taxon>
        <taxon>Spermatophyta</taxon>
        <taxon>Magnoliopsida</taxon>
        <taxon>eudicotyledons</taxon>
        <taxon>Gunneridae</taxon>
        <taxon>Pentapetalae</taxon>
        <taxon>rosids</taxon>
        <taxon>fabids</taxon>
        <taxon>Malpighiales</taxon>
        <taxon>Salicaceae</taxon>
        <taxon>Flacourtieae</taxon>
        <taxon>Dovyalis</taxon>
    </lineage>
</organism>
<dbReference type="EMBL" id="CAWUPB010001158">
    <property type="protein sequence ID" value="CAK7339807.1"/>
    <property type="molecule type" value="Genomic_DNA"/>
</dbReference>
<comment type="caution">
    <text evidence="7">The sequence shown here is derived from an EMBL/GenBank/DDBJ whole genome shotgun (WGS) entry which is preliminary data.</text>
</comment>
<sequence>MEKLISSRRNLKSVPESYILPPEIRPGNTVFPLCNIIPVIDLGGDHLACDGAKITDELVKASQEFGFFQLINHGVSENLMQDVLKVANEFFQLPADDKDRFYSEDPRQSCRLYTSIDYVQEKVHYWRDNLRHPCHPLQEHVQFWPEKPTQYREVIGKYSIEVRRISLFLLDLICKGLGLESGYFENELSQVQSMTINHYPPCPDPSLTLGLPKHSDVGLLTILLQGDIPGLQVLKDGQWLAVEPLPNAFVVNIGHVLQIISNGRLKSAEHRVVTNPKVARTTVGSFILPSPDSYIESAKALTNNCYPQLYRTFVYKDFLHAYIADTSNGIPPLERYKLQH</sequence>
<reference evidence="7 8" key="1">
    <citation type="submission" date="2024-01" db="EMBL/GenBank/DDBJ databases">
        <authorList>
            <person name="Waweru B."/>
        </authorList>
    </citation>
    <scope>NUCLEOTIDE SEQUENCE [LARGE SCALE GENOMIC DNA]</scope>
</reference>
<gene>
    <name evidence="7" type="ORF">DCAF_LOCUS14883</name>
</gene>
<dbReference type="InterPro" id="IPR027443">
    <property type="entry name" value="IPNS-like_sf"/>
</dbReference>
<dbReference type="InterPro" id="IPR044861">
    <property type="entry name" value="IPNS-like_FE2OG_OXY"/>
</dbReference>
<dbReference type="InterPro" id="IPR050295">
    <property type="entry name" value="Plant_2OG-oxidoreductases"/>
</dbReference>
<keyword evidence="2 5" id="KW-0479">Metal-binding</keyword>
<dbReference type="GO" id="GO:0046872">
    <property type="term" value="F:metal ion binding"/>
    <property type="evidence" value="ECO:0007669"/>
    <property type="project" value="UniProtKB-KW"/>
</dbReference>
<dbReference type="InterPro" id="IPR005123">
    <property type="entry name" value="Oxoglu/Fe-dep_dioxygenase_dom"/>
</dbReference>
<dbReference type="PANTHER" id="PTHR47991">
    <property type="entry name" value="OXOGLUTARATE/IRON-DEPENDENT DIOXYGENASE"/>
    <property type="match status" value="1"/>
</dbReference>
<proteinExistence type="inferred from homology"/>
<name>A0AAV1RW81_9ROSI</name>
<evidence type="ECO:0000313" key="8">
    <source>
        <dbReference type="Proteomes" id="UP001314170"/>
    </source>
</evidence>
<evidence type="ECO:0000256" key="4">
    <source>
        <dbReference type="ARBA" id="ARBA00023004"/>
    </source>
</evidence>
<dbReference type="GO" id="GO:0031418">
    <property type="term" value="F:L-ascorbic acid binding"/>
    <property type="evidence" value="ECO:0007669"/>
    <property type="project" value="UniProtKB-KW"/>
</dbReference>
<evidence type="ECO:0000259" key="6">
    <source>
        <dbReference type="PROSITE" id="PS51471"/>
    </source>
</evidence>
<keyword evidence="4 5" id="KW-0408">Iron</keyword>
<dbReference type="SUPFAM" id="SSF51197">
    <property type="entry name" value="Clavaminate synthase-like"/>
    <property type="match status" value="1"/>
</dbReference>
<evidence type="ECO:0000256" key="1">
    <source>
        <dbReference type="ARBA" id="ARBA00008056"/>
    </source>
</evidence>
<feature type="domain" description="Fe2OG dioxygenase" evidence="6">
    <location>
        <begin position="190"/>
        <end position="289"/>
    </location>
</feature>
<evidence type="ECO:0000256" key="5">
    <source>
        <dbReference type="RuleBase" id="RU003682"/>
    </source>
</evidence>
<dbReference type="PROSITE" id="PS51471">
    <property type="entry name" value="FE2OG_OXY"/>
    <property type="match status" value="1"/>
</dbReference>
<evidence type="ECO:0000256" key="2">
    <source>
        <dbReference type="ARBA" id="ARBA00022723"/>
    </source>
</evidence>
<keyword evidence="3" id="KW-0847">Vitamin C</keyword>
<evidence type="ECO:0000256" key="3">
    <source>
        <dbReference type="ARBA" id="ARBA00022896"/>
    </source>
</evidence>
<dbReference type="GO" id="GO:0016491">
    <property type="term" value="F:oxidoreductase activity"/>
    <property type="evidence" value="ECO:0007669"/>
    <property type="project" value="UniProtKB-KW"/>
</dbReference>
<keyword evidence="8" id="KW-1185">Reference proteome</keyword>
<evidence type="ECO:0000313" key="7">
    <source>
        <dbReference type="EMBL" id="CAK7339807.1"/>
    </source>
</evidence>
<dbReference type="Pfam" id="PF14226">
    <property type="entry name" value="DIOX_N"/>
    <property type="match status" value="1"/>
</dbReference>
<comment type="similarity">
    <text evidence="1 5">Belongs to the iron/ascorbate-dependent oxidoreductase family.</text>
</comment>
<protein>
    <recommendedName>
        <fullName evidence="6">Fe2OG dioxygenase domain-containing protein</fullName>
    </recommendedName>
</protein>